<dbReference type="InterPro" id="IPR036291">
    <property type="entry name" value="NAD(P)-bd_dom_sf"/>
</dbReference>
<dbReference type="PANTHER" id="PTHR43899:SF4">
    <property type="entry name" value="17 BETA-HYDROXYSTEROID DEHYDROGENASE TYPE 3"/>
    <property type="match status" value="1"/>
</dbReference>
<evidence type="ECO:0000256" key="3">
    <source>
        <dbReference type="SAM" id="Phobius"/>
    </source>
</evidence>
<dbReference type="EMBL" id="CAXHTA020000016">
    <property type="protein sequence ID" value="CAL5226770.1"/>
    <property type="molecule type" value="Genomic_DNA"/>
</dbReference>
<dbReference type="PROSITE" id="PS00061">
    <property type="entry name" value="ADH_SHORT"/>
    <property type="match status" value="1"/>
</dbReference>
<protein>
    <submittedName>
        <fullName evidence="4">G9625 protein</fullName>
    </submittedName>
</protein>
<sequence length="310" mass="33802">MAFLGALAGYILSFIFLSYLIPHFIVALLLKPRDLKKAYNARWALVTGASSGIGKSLAVKLASQGVNVVLVALQDGLLDATFSELKAQFPQQSFRKVGVNLGKPGYLEQIDKETADIDVQLLFNNAGYMLTGFFESTPLEQQMANLECNAVCGVAITHHFLAKMVQKKQRGCIVFTSSAAAAIASPFTALYAATKSFISSFGASLAVEVRHHGIDVLVFHPSPVNTRFYDKAHKLDVLDFFKAQAVHPDAVPDAVFRCIGRTVWADIGTTALCFRLAMKLMDYNLMATITALMAPLLPDFKKAMQSKKLS</sequence>
<dbReference type="Pfam" id="PF00106">
    <property type="entry name" value="adh_short"/>
    <property type="match status" value="1"/>
</dbReference>
<dbReference type="InterPro" id="IPR020904">
    <property type="entry name" value="Sc_DH/Rdtase_CS"/>
</dbReference>
<name>A0ABP1G653_9CHLO</name>
<dbReference type="PRINTS" id="PR00081">
    <property type="entry name" value="GDHRDH"/>
</dbReference>
<dbReference type="InterPro" id="IPR002347">
    <property type="entry name" value="SDR_fam"/>
</dbReference>
<evidence type="ECO:0000313" key="4">
    <source>
        <dbReference type="EMBL" id="CAL5226770.1"/>
    </source>
</evidence>
<gene>
    <name evidence="4" type="primary">g9625</name>
    <name evidence="4" type="ORF">VP750_LOCUS8676</name>
</gene>
<evidence type="ECO:0000256" key="2">
    <source>
        <dbReference type="ARBA" id="ARBA00023002"/>
    </source>
</evidence>
<dbReference type="InterPro" id="IPR051019">
    <property type="entry name" value="VLCFA-Steroid_DH"/>
</dbReference>
<keyword evidence="3" id="KW-1133">Transmembrane helix</keyword>
<comment type="caution">
    <text evidence="4">The sequence shown here is derived from an EMBL/GenBank/DDBJ whole genome shotgun (WGS) entry which is preliminary data.</text>
</comment>
<evidence type="ECO:0000313" key="5">
    <source>
        <dbReference type="Proteomes" id="UP001497392"/>
    </source>
</evidence>
<dbReference type="Gene3D" id="3.40.50.720">
    <property type="entry name" value="NAD(P)-binding Rossmann-like Domain"/>
    <property type="match status" value="1"/>
</dbReference>
<keyword evidence="2" id="KW-0560">Oxidoreductase</keyword>
<accession>A0ABP1G653</accession>
<reference evidence="4 5" key="1">
    <citation type="submission" date="2024-06" db="EMBL/GenBank/DDBJ databases">
        <authorList>
            <person name="Kraege A."/>
            <person name="Thomma B."/>
        </authorList>
    </citation>
    <scope>NUCLEOTIDE SEQUENCE [LARGE SCALE GENOMIC DNA]</scope>
</reference>
<dbReference type="SUPFAM" id="SSF51735">
    <property type="entry name" value="NAD(P)-binding Rossmann-fold domains"/>
    <property type="match status" value="1"/>
</dbReference>
<keyword evidence="3" id="KW-0472">Membrane</keyword>
<keyword evidence="3" id="KW-0812">Transmembrane</keyword>
<evidence type="ECO:0000256" key="1">
    <source>
        <dbReference type="ARBA" id="ARBA00004240"/>
    </source>
</evidence>
<organism evidence="4 5">
    <name type="scientific">Coccomyxa viridis</name>
    <dbReference type="NCBI Taxonomy" id="1274662"/>
    <lineage>
        <taxon>Eukaryota</taxon>
        <taxon>Viridiplantae</taxon>
        <taxon>Chlorophyta</taxon>
        <taxon>core chlorophytes</taxon>
        <taxon>Trebouxiophyceae</taxon>
        <taxon>Trebouxiophyceae incertae sedis</taxon>
        <taxon>Coccomyxaceae</taxon>
        <taxon>Coccomyxa</taxon>
    </lineage>
</organism>
<proteinExistence type="predicted"/>
<feature type="transmembrane region" description="Helical" evidence="3">
    <location>
        <begin position="6"/>
        <end position="30"/>
    </location>
</feature>
<feature type="transmembrane region" description="Helical" evidence="3">
    <location>
        <begin position="172"/>
        <end position="193"/>
    </location>
</feature>
<keyword evidence="5" id="KW-1185">Reference proteome</keyword>
<dbReference type="PANTHER" id="PTHR43899">
    <property type="entry name" value="RH59310P"/>
    <property type="match status" value="1"/>
</dbReference>
<dbReference type="PIRSF" id="PIRSF000126">
    <property type="entry name" value="11-beta-HSD1"/>
    <property type="match status" value="1"/>
</dbReference>
<comment type="subcellular location">
    <subcellularLocation>
        <location evidence="1">Endoplasmic reticulum</location>
    </subcellularLocation>
</comment>
<dbReference type="Proteomes" id="UP001497392">
    <property type="component" value="Unassembled WGS sequence"/>
</dbReference>